<name>A0ACB5ST66_AMBMO</name>
<comment type="caution">
    <text evidence="1">The sequence shown here is derived from an EMBL/GenBank/DDBJ whole genome shotgun (WGS) entry which is preliminary data.</text>
</comment>
<evidence type="ECO:0000313" key="2">
    <source>
        <dbReference type="Proteomes" id="UP001165064"/>
    </source>
</evidence>
<dbReference type="EMBL" id="BSXS01000261">
    <property type="protein sequence ID" value="GME71694.1"/>
    <property type="molecule type" value="Genomic_DNA"/>
</dbReference>
<sequence length="381" mass="42589">MSSDNAQLEQHDQQPSALNLPAGSLPPRKRAKTEEEKEQRRVERILRNRRAAHASREKKRRHVEHLEKYVIELESCLNGLHNNQSTLLNSQSQLISLLSKNNIDFSNIDNLSVKPIEKVERPDYLEMTTVPDANSSNQNNNNNKSSSSSRKSSKRQSSVSESSSISDNVPTIVPSSSSSSTTSTSNNIPQQSKTQQRELPSPSFEDDLMSDEEETVVRSFNVKKRKISQLNDKSSNTISASALLAQQSYMSPPSSTSPSKFIMEDDAIMNQEYSNLFAEEAEDLMASTGTVSVQDVNFVDPVSTTCSNQSDNTLELFKHAGAIDSFMIFKDDDHYSSEFFPKSTQQVPVNQQIEDYSSTVDDLCAYNSVHHPAAMIHTVYH</sequence>
<protein>
    <submittedName>
        <fullName evidence="1">Unnamed protein product</fullName>
    </submittedName>
</protein>
<gene>
    <name evidence="1" type="ORF">Amon02_000068200</name>
</gene>
<keyword evidence="2" id="KW-1185">Reference proteome</keyword>
<accession>A0ACB5ST66</accession>
<dbReference type="Proteomes" id="UP001165064">
    <property type="component" value="Unassembled WGS sequence"/>
</dbReference>
<evidence type="ECO:0000313" key="1">
    <source>
        <dbReference type="EMBL" id="GME71694.1"/>
    </source>
</evidence>
<reference evidence="1" key="1">
    <citation type="submission" date="2023-04" db="EMBL/GenBank/DDBJ databases">
        <title>Ambrosiozyma monospora NBRC 10751.</title>
        <authorList>
            <person name="Ichikawa N."/>
            <person name="Sato H."/>
            <person name="Tonouchi N."/>
        </authorList>
    </citation>
    <scope>NUCLEOTIDE SEQUENCE</scope>
    <source>
        <strain evidence="1">NBRC 10751</strain>
    </source>
</reference>
<proteinExistence type="predicted"/>
<organism evidence="1 2">
    <name type="scientific">Ambrosiozyma monospora</name>
    <name type="common">Yeast</name>
    <name type="synonym">Endomycopsis monosporus</name>
    <dbReference type="NCBI Taxonomy" id="43982"/>
    <lineage>
        <taxon>Eukaryota</taxon>
        <taxon>Fungi</taxon>
        <taxon>Dikarya</taxon>
        <taxon>Ascomycota</taxon>
        <taxon>Saccharomycotina</taxon>
        <taxon>Pichiomycetes</taxon>
        <taxon>Pichiales</taxon>
        <taxon>Pichiaceae</taxon>
        <taxon>Ambrosiozyma</taxon>
    </lineage>
</organism>